<protein>
    <recommendedName>
        <fullName evidence="3">Peptidase S9 prolyl oligopeptidase catalytic domain-containing protein</fullName>
    </recommendedName>
</protein>
<feature type="non-terminal residue" evidence="1">
    <location>
        <position position="198"/>
    </location>
</feature>
<dbReference type="EMBL" id="PCXO01000005">
    <property type="protein sequence ID" value="PIR41387.1"/>
    <property type="molecule type" value="Genomic_DNA"/>
</dbReference>
<organism evidence="1 2">
    <name type="scientific">Candidatus Yanofskybacteria bacterium CG10_big_fil_rev_8_21_14_0_10_46_23</name>
    <dbReference type="NCBI Taxonomy" id="1975098"/>
    <lineage>
        <taxon>Bacteria</taxon>
        <taxon>Candidatus Yanofskyibacteriota</taxon>
    </lineage>
</organism>
<evidence type="ECO:0000313" key="2">
    <source>
        <dbReference type="Proteomes" id="UP000230232"/>
    </source>
</evidence>
<dbReference type="Gene3D" id="3.40.50.1820">
    <property type="entry name" value="alpha/beta hydrolase"/>
    <property type="match status" value="1"/>
</dbReference>
<reference evidence="1 2" key="1">
    <citation type="submission" date="2017-09" db="EMBL/GenBank/DDBJ databases">
        <title>Depth-based differentiation of microbial function through sediment-hosted aquifers and enrichment of novel symbionts in the deep terrestrial subsurface.</title>
        <authorList>
            <person name="Probst A.J."/>
            <person name="Ladd B."/>
            <person name="Jarett J.K."/>
            <person name="Geller-Mcgrath D.E."/>
            <person name="Sieber C.M."/>
            <person name="Emerson J.B."/>
            <person name="Anantharaman K."/>
            <person name="Thomas B.C."/>
            <person name="Malmstrom R."/>
            <person name="Stieglmeier M."/>
            <person name="Klingl A."/>
            <person name="Woyke T."/>
            <person name="Ryan C.M."/>
            <person name="Banfield J.F."/>
        </authorList>
    </citation>
    <scope>NUCLEOTIDE SEQUENCE [LARGE SCALE GENOMIC DNA]</scope>
    <source>
        <strain evidence="1">CG10_big_fil_rev_8_21_14_0_10_46_23</strain>
    </source>
</reference>
<comment type="caution">
    <text evidence="1">The sequence shown here is derived from an EMBL/GenBank/DDBJ whole genome shotgun (WGS) entry which is preliminary data.</text>
</comment>
<evidence type="ECO:0008006" key="3">
    <source>
        <dbReference type="Google" id="ProtNLM"/>
    </source>
</evidence>
<dbReference type="InterPro" id="IPR029058">
    <property type="entry name" value="AB_hydrolase_fold"/>
</dbReference>
<proteinExistence type="predicted"/>
<accession>A0A2H0R4F2</accession>
<dbReference type="Proteomes" id="UP000230232">
    <property type="component" value="Unassembled WGS sequence"/>
</dbReference>
<dbReference type="AlphaFoldDB" id="A0A2H0R4F2"/>
<dbReference type="SUPFAM" id="SSF53474">
    <property type="entry name" value="alpha/beta-Hydrolases"/>
    <property type="match status" value="1"/>
</dbReference>
<gene>
    <name evidence="1" type="ORF">COV31_00750</name>
</gene>
<evidence type="ECO:0000313" key="1">
    <source>
        <dbReference type="EMBL" id="PIR41387.1"/>
    </source>
</evidence>
<name>A0A2H0R4F2_9BACT</name>
<sequence>MRRIIVLVALLFWPKLLLSQEAEMREKFSQFGQIEEEFFVSSVDGQIRPFVYFRPEGPAIHSLLVWLPAGYSEPGARWRWGESFFPVLPQIQGVAILFFEPRQMGSGFGHTFYIDTPFSPTGETDVLDAIARVEALLGVQLDRFLAGGSHGAIGALGVALRNPDLFKGAYAIAPAIDLEAQYFHLESLVAQGREWPIP</sequence>